<proteinExistence type="predicted"/>
<dbReference type="PANTHER" id="PTHR30146">
    <property type="entry name" value="LACI-RELATED TRANSCRIPTIONAL REPRESSOR"/>
    <property type="match status" value="1"/>
</dbReference>
<dbReference type="CDD" id="cd06267">
    <property type="entry name" value="PBP1_LacI_sugar_binding-like"/>
    <property type="match status" value="1"/>
</dbReference>
<keyword evidence="3" id="KW-0804">Transcription</keyword>
<sequence length="343" mass="38429">MPNKNVVTLKKLAKELGISISTVSRALSNHPDISSETKARVKETAKRLHYIPNLFAKGFRTHKTFIIGLIVPDISHYFTSTLIKGIMQEAELNGYKVIVSESRNNELKQTEMLQTMNQFGVDGVLLSLARTTKNFDEIINTLQLRPLVLVDKVSTKVPCTQIVIDDEDAAFRIVEHLIQTGKKRIAIIKETEKSFNSEMRYLGYIRALKTYKIEIDKSLILSSEDISMEQGKRLGTLLISMKNRPDGIFCITDSAAIGVIKALNHNKIPIPNEIAVAGFSNNKASVIIQPKLTTIDQPGKKIGEVAVKYLLEEINNDIKVSNKTIEIKTNLIVRDSTFKSNYT</sequence>
<evidence type="ECO:0000313" key="5">
    <source>
        <dbReference type="EMBL" id="AOW19766.1"/>
    </source>
</evidence>
<evidence type="ECO:0000313" key="6">
    <source>
        <dbReference type="Proteomes" id="UP000176050"/>
    </source>
</evidence>
<dbReference type="InterPro" id="IPR028082">
    <property type="entry name" value="Peripla_BP_I"/>
</dbReference>
<dbReference type="SUPFAM" id="SSF47413">
    <property type="entry name" value="lambda repressor-like DNA-binding domains"/>
    <property type="match status" value="1"/>
</dbReference>
<dbReference type="GO" id="GO:0000976">
    <property type="term" value="F:transcription cis-regulatory region binding"/>
    <property type="evidence" value="ECO:0007669"/>
    <property type="project" value="TreeGrafter"/>
</dbReference>
<dbReference type="OrthoDB" id="9768806at2"/>
<dbReference type="KEGG" id="lul:LPB138_03295"/>
<dbReference type="PROSITE" id="PS50932">
    <property type="entry name" value="HTH_LACI_2"/>
    <property type="match status" value="1"/>
</dbReference>
<evidence type="ECO:0000259" key="4">
    <source>
        <dbReference type="PROSITE" id="PS50932"/>
    </source>
</evidence>
<dbReference type="GO" id="GO:0003700">
    <property type="term" value="F:DNA-binding transcription factor activity"/>
    <property type="evidence" value="ECO:0007669"/>
    <property type="project" value="TreeGrafter"/>
</dbReference>
<dbReference type="InterPro" id="IPR000843">
    <property type="entry name" value="HTH_LacI"/>
</dbReference>
<keyword evidence="2" id="KW-0238">DNA-binding</keyword>
<dbReference type="CDD" id="cd01392">
    <property type="entry name" value="HTH_LacI"/>
    <property type="match status" value="1"/>
</dbReference>
<organism evidence="5 6">
    <name type="scientific">Urechidicola croceus</name>
    <dbReference type="NCBI Taxonomy" id="1850246"/>
    <lineage>
        <taxon>Bacteria</taxon>
        <taxon>Pseudomonadati</taxon>
        <taxon>Bacteroidota</taxon>
        <taxon>Flavobacteriia</taxon>
        <taxon>Flavobacteriales</taxon>
        <taxon>Flavobacteriaceae</taxon>
        <taxon>Urechidicola</taxon>
    </lineage>
</organism>
<keyword evidence="1" id="KW-0805">Transcription regulation</keyword>
<evidence type="ECO:0000256" key="3">
    <source>
        <dbReference type="ARBA" id="ARBA00023163"/>
    </source>
</evidence>
<accession>A0A1D8P5D3</accession>
<dbReference type="Pfam" id="PF13377">
    <property type="entry name" value="Peripla_BP_3"/>
    <property type="match status" value="1"/>
</dbReference>
<dbReference type="SMART" id="SM00354">
    <property type="entry name" value="HTH_LACI"/>
    <property type="match status" value="1"/>
</dbReference>
<dbReference type="PANTHER" id="PTHR30146:SF109">
    <property type="entry name" value="HTH-TYPE TRANSCRIPTIONAL REGULATOR GALS"/>
    <property type="match status" value="1"/>
</dbReference>
<dbReference type="Gene3D" id="3.40.50.2300">
    <property type="match status" value="2"/>
</dbReference>
<evidence type="ECO:0000256" key="1">
    <source>
        <dbReference type="ARBA" id="ARBA00023015"/>
    </source>
</evidence>
<dbReference type="Proteomes" id="UP000176050">
    <property type="component" value="Chromosome"/>
</dbReference>
<dbReference type="RefSeq" id="WP_070235882.1">
    <property type="nucleotide sequence ID" value="NZ_CP017478.1"/>
</dbReference>
<dbReference type="AlphaFoldDB" id="A0A1D8P5D3"/>
<dbReference type="STRING" id="1850246.LPB138_03295"/>
<dbReference type="EMBL" id="CP017478">
    <property type="protein sequence ID" value="AOW19766.1"/>
    <property type="molecule type" value="Genomic_DNA"/>
</dbReference>
<dbReference type="InterPro" id="IPR046335">
    <property type="entry name" value="LacI/GalR-like_sensor"/>
</dbReference>
<dbReference type="SUPFAM" id="SSF53822">
    <property type="entry name" value="Periplasmic binding protein-like I"/>
    <property type="match status" value="1"/>
</dbReference>
<feature type="domain" description="HTH lacI-type" evidence="4">
    <location>
        <begin position="7"/>
        <end position="61"/>
    </location>
</feature>
<dbReference type="InterPro" id="IPR010982">
    <property type="entry name" value="Lambda_DNA-bd_dom_sf"/>
</dbReference>
<dbReference type="Gene3D" id="1.10.260.40">
    <property type="entry name" value="lambda repressor-like DNA-binding domains"/>
    <property type="match status" value="1"/>
</dbReference>
<keyword evidence="6" id="KW-1185">Reference proteome</keyword>
<gene>
    <name evidence="5" type="ORF">LPB138_03295</name>
</gene>
<protein>
    <submittedName>
        <fullName evidence="5">LacI family transcriptional regulator</fullName>
    </submittedName>
</protein>
<reference evidence="5 6" key="1">
    <citation type="submission" date="2016-10" db="EMBL/GenBank/DDBJ databases">
        <title>Lutibacter sp. LPB0138, isolated from marine gastropod.</title>
        <authorList>
            <person name="Kim E."/>
            <person name="Yi H."/>
        </authorList>
    </citation>
    <scope>NUCLEOTIDE SEQUENCE [LARGE SCALE GENOMIC DNA]</scope>
    <source>
        <strain evidence="5 6">LPB0138</strain>
    </source>
</reference>
<dbReference type="Pfam" id="PF00356">
    <property type="entry name" value="LacI"/>
    <property type="match status" value="1"/>
</dbReference>
<evidence type="ECO:0000256" key="2">
    <source>
        <dbReference type="ARBA" id="ARBA00023125"/>
    </source>
</evidence>
<name>A0A1D8P5D3_9FLAO</name>